<dbReference type="Pfam" id="PF04502">
    <property type="entry name" value="Saf4_Yju2"/>
    <property type="match status" value="1"/>
</dbReference>
<dbReference type="InterPro" id="IPR007590">
    <property type="entry name" value="Saf4/Yju2"/>
</dbReference>
<evidence type="ECO:0000256" key="2">
    <source>
        <dbReference type="ARBA" id="ARBA00007797"/>
    </source>
</evidence>
<dbReference type="PANTHER" id="PTHR12111:SF2">
    <property type="entry name" value="SPLICING FACTOR YJU2B-RELATED"/>
    <property type="match status" value="1"/>
</dbReference>
<comment type="similarity">
    <text evidence="1">Belongs to the CWC16 family.</text>
</comment>
<organism evidence="5 6">
    <name type="scientific">Macrostomum lignano</name>
    <dbReference type="NCBI Taxonomy" id="282301"/>
    <lineage>
        <taxon>Eukaryota</taxon>
        <taxon>Metazoa</taxon>
        <taxon>Spiralia</taxon>
        <taxon>Lophotrochozoa</taxon>
        <taxon>Platyhelminthes</taxon>
        <taxon>Rhabditophora</taxon>
        <taxon>Macrostomorpha</taxon>
        <taxon>Macrostomida</taxon>
        <taxon>Macrostomidae</taxon>
        <taxon>Macrostomum</taxon>
    </lineage>
</organism>
<evidence type="ECO:0000256" key="3">
    <source>
        <dbReference type="SAM" id="MobiDB-lite"/>
    </source>
</evidence>
<feature type="region of interest" description="Disordered" evidence="3">
    <location>
        <begin position="708"/>
        <end position="750"/>
    </location>
</feature>
<evidence type="ECO:0000259" key="4">
    <source>
        <dbReference type="Pfam" id="PF03914"/>
    </source>
</evidence>
<dbReference type="AlphaFoldDB" id="A0A1I8J5L5"/>
<dbReference type="InterPro" id="IPR005612">
    <property type="entry name" value="CCAAT-binding_factor"/>
</dbReference>
<evidence type="ECO:0000313" key="5">
    <source>
        <dbReference type="Proteomes" id="UP000095280"/>
    </source>
</evidence>
<feature type="domain" description="CCAAT-binding factor" evidence="4">
    <location>
        <begin position="221"/>
        <end position="379"/>
    </location>
</feature>
<accession>A0A1I8J5L5</accession>
<protein>
    <submittedName>
        <fullName evidence="6">CBF domain-containing protein</fullName>
    </submittedName>
</protein>
<comment type="similarity">
    <text evidence="2">Belongs to the CBF/MAK21 family.</text>
</comment>
<dbReference type="PANTHER" id="PTHR12111">
    <property type="entry name" value="SPLICING FACTOR YJU2"/>
    <property type="match status" value="1"/>
</dbReference>
<reference evidence="6" key="1">
    <citation type="submission" date="2016-11" db="UniProtKB">
        <authorList>
            <consortium name="WormBaseParasite"/>
        </authorList>
    </citation>
    <scope>IDENTIFICATION</scope>
</reference>
<sequence>NSTLQASLSSTKNPSNLLNWQQIQQSVPRRADFEDPIGWLISCQDEEEQTALVSELQPYLAYSDVSLMCMQVLDAELRKLATSSNKLESINYRIRHANIERLLLAFNFPKRLTRQDRLLLQKTQPESDSRCHSFWSKQSEFYSQLQKKLMSISQLRKQYGKLWRRYLDCPLPVSNKSKQLCSLLVLLNDRVLGLLTNAMQLADFIMSAFESNNVEVGMAATPCVFHLVFNYSLDYGPLFDRLYQLVSLSGLMSPYRGRFYRQLDLILTATNISTARIAAFAKRLASLCLLAPCYCQPMLIGLVLNLLRRHKKCQYLVHRQAEDDEDVKEANEKLNGSGGSNEFSMSISLTEAEAASPGYSLWELRVLQRHWELSVGQMAKKINRALSVVEDFCDKQVVERDWDQVCEDLLPDCLKQAEALKESGYASDEEVDPAVDGDELLKQLDGWYFDPRVHRSLDAYHGTHALRERAKKIGQGVIVIRFEMPYNIWCGGCGRHVAMGVRYNAEKKKVGMYYSTPVYEFNMKCHLCDQRYLIRTDPANFDYVIVSGARRKEQRWDPTENGQIAPEDGETKRRLATDAMYKLEHGKSDEQRGEESAPRLAALAVDAGARGAADIQLNRLVRAGLRQERKRLAAQSASDAELLARHSLTGGSLELLPESSADEVGAQLLRMGGVAPVDAVRPTKRVASADANSEEEYKKSGCSAFKSARAAEPEELKRRTGQNRRMMGVVVGGTFRRNRSRDDASVTSWK</sequence>
<dbReference type="GO" id="GO:0005684">
    <property type="term" value="C:U2-type spliceosomal complex"/>
    <property type="evidence" value="ECO:0007669"/>
    <property type="project" value="TreeGrafter"/>
</dbReference>
<dbReference type="Pfam" id="PF03914">
    <property type="entry name" value="CBF"/>
    <property type="match status" value="1"/>
</dbReference>
<name>A0A1I8J5L5_9PLAT</name>
<dbReference type="Proteomes" id="UP000095280">
    <property type="component" value="Unplaced"/>
</dbReference>
<keyword evidence="5" id="KW-1185">Reference proteome</keyword>
<evidence type="ECO:0000313" key="6">
    <source>
        <dbReference type="WBParaSite" id="maker-uti_cns_0045826-snap-gene-0.9-mRNA-1"/>
    </source>
</evidence>
<feature type="compositionally biased region" description="Basic and acidic residues" evidence="3">
    <location>
        <begin position="709"/>
        <end position="718"/>
    </location>
</feature>
<dbReference type="GO" id="GO:0000398">
    <property type="term" value="P:mRNA splicing, via spliceosome"/>
    <property type="evidence" value="ECO:0007669"/>
    <property type="project" value="InterPro"/>
</dbReference>
<dbReference type="WBParaSite" id="maker-uti_cns_0045826-snap-gene-0.9-mRNA-1">
    <property type="protein sequence ID" value="maker-uti_cns_0045826-snap-gene-0.9-mRNA-1"/>
    <property type="gene ID" value="maker-uti_cns_0045826-snap-gene-0.9"/>
</dbReference>
<proteinExistence type="inferred from homology"/>
<evidence type="ECO:0000256" key="1">
    <source>
        <dbReference type="ARBA" id="ARBA00005595"/>
    </source>
</evidence>
<dbReference type="GO" id="GO:0071014">
    <property type="term" value="C:post-mRNA release spliceosomal complex"/>
    <property type="evidence" value="ECO:0007669"/>
    <property type="project" value="TreeGrafter"/>
</dbReference>